<keyword evidence="1" id="KW-0489">Methyltransferase</keyword>
<dbReference type="RefSeq" id="WP_147703985.1">
    <property type="nucleotide sequence ID" value="NZ_VDUY01000003.1"/>
</dbReference>
<keyword evidence="2" id="KW-1185">Reference proteome</keyword>
<evidence type="ECO:0000313" key="2">
    <source>
        <dbReference type="Proteomes" id="UP000321548"/>
    </source>
</evidence>
<dbReference type="GO" id="GO:0032259">
    <property type="term" value="P:methylation"/>
    <property type="evidence" value="ECO:0007669"/>
    <property type="project" value="UniProtKB-KW"/>
</dbReference>
<accession>A0A5C8NY80</accession>
<dbReference type="AlphaFoldDB" id="A0A5C8NY80"/>
<reference evidence="1 2" key="1">
    <citation type="submission" date="2019-06" db="EMBL/GenBank/DDBJ databases">
        <title>Quisquiliibacterium sp. nov., isolated from a maize field.</title>
        <authorList>
            <person name="Lin S.-Y."/>
            <person name="Tsai C.-F."/>
            <person name="Young C.-C."/>
        </authorList>
    </citation>
    <scope>NUCLEOTIDE SEQUENCE [LARGE SCALE GENOMIC DNA]</scope>
    <source>
        <strain evidence="1 2">CC-CFT501</strain>
    </source>
</reference>
<dbReference type="GO" id="GO:0008168">
    <property type="term" value="F:methyltransferase activity"/>
    <property type="evidence" value="ECO:0007669"/>
    <property type="project" value="UniProtKB-KW"/>
</dbReference>
<keyword evidence="1" id="KW-0808">Transferase</keyword>
<dbReference type="PANTHER" id="PTHR43861">
    <property type="entry name" value="TRANS-ACONITATE 2-METHYLTRANSFERASE-RELATED"/>
    <property type="match status" value="1"/>
</dbReference>
<dbReference type="SUPFAM" id="SSF53335">
    <property type="entry name" value="S-adenosyl-L-methionine-dependent methyltransferases"/>
    <property type="match status" value="1"/>
</dbReference>
<comment type="caution">
    <text evidence="1">The sequence shown here is derived from an EMBL/GenBank/DDBJ whole genome shotgun (WGS) entry which is preliminary data.</text>
</comment>
<dbReference type="EMBL" id="VDUY01000003">
    <property type="protein sequence ID" value="TXL66071.1"/>
    <property type="molecule type" value="Genomic_DNA"/>
</dbReference>
<dbReference type="Proteomes" id="UP000321548">
    <property type="component" value="Unassembled WGS sequence"/>
</dbReference>
<organism evidence="1 2">
    <name type="scientific">Zeimonas arvi</name>
    <dbReference type="NCBI Taxonomy" id="2498847"/>
    <lineage>
        <taxon>Bacteria</taxon>
        <taxon>Pseudomonadati</taxon>
        <taxon>Pseudomonadota</taxon>
        <taxon>Betaproteobacteria</taxon>
        <taxon>Burkholderiales</taxon>
        <taxon>Burkholderiaceae</taxon>
        <taxon>Zeimonas</taxon>
    </lineage>
</organism>
<sequence length="230" mass="25751">MAETRFSYSGKDNLEAMRLATRYNAFLVGLIERHALPDDRILDFGAGLGLFAQALRDRGHRVSCLEADADLKNRLTEQDFEAVQFPSELADDSVDYLYSLNVLEHIDDDVAALTALIPKLRAGARLLVYVPAFPVLFSAMDRLVGHHRRYTSGSLRGLLEKVGLQVERIEYADSLGFPASLAYRLLGGSGVLDASSVVTYDRWMFPLSRRIDRLTRRFVGKNVFAVARKP</sequence>
<dbReference type="OrthoDB" id="9790457at2"/>
<dbReference type="InterPro" id="IPR029063">
    <property type="entry name" value="SAM-dependent_MTases_sf"/>
</dbReference>
<dbReference type="Gene3D" id="3.40.50.150">
    <property type="entry name" value="Vaccinia Virus protein VP39"/>
    <property type="match status" value="1"/>
</dbReference>
<dbReference type="Pfam" id="PF13489">
    <property type="entry name" value="Methyltransf_23"/>
    <property type="match status" value="1"/>
</dbReference>
<evidence type="ECO:0000313" key="1">
    <source>
        <dbReference type="EMBL" id="TXL66071.1"/>
    </source>
</evidence>
<name>A0A5C8NY80_9BURK</name>
<protein>
    <submittedName>
        <fullName evidence="1">Class I SAM-dependent methyltransferase</fullName>
    </submittedName>
</protein>
<gene>
    <name evidence="1" type="ORF">FHP08_08325</name>
</gene>
<dbReference type="CDD" id="cd02440">
    <property type="entry name" value="AdoMet_MTases"/>
    <property type="match status" value="1"/>
</dbReference>
<proteinExistence type="predicted"/>